<dbReference type="InterPro" id="IPR001077">
    <property type="entry name" value="COMT_C"/>
</dbReference>
<dbReference type="InterPro" id="IPR036388">
    <property type="entry name" value="WH-like_DNA-bd_sf"/>
</dbReference>
<dbReference type="Proteomes" id="UP000245678">
    <property type="component" value="Unassembled WGS sequence"/>
</dbReference>
<keyword evidence="1 5" id="KW-0489">Methyltransferase</keyword>
<dbReference type="PROSITE" id="PS51683">
    <property type="entry name" value="SAM_OMT_II"/>
    <property type="match status" value="1"/>
</dbReference>
<comment type="caution">
    <text evidence="5">The sequence shown here is derived from an EMBL/GenBank/DDBJ whole genome shotgun (WGS) entry which is preliminary data.</text>
</comment>
<dbReference type="InterPro" id="IPR029063">
    <property type="entry name" value="SAM-dependent_MTases_sf"/>
</dbReference>
<organism evidence="5 6">
    <name type="scientific">Mucilaginibacter oryzae</name>
    <dbReference type="NCBI Taxonomy" id="468058"/>
    <lineage>
        <taxon>Bacteria</taxon>
        <taxon>Pseudomonadati</taxon>
        <taxon>Bacteroidota</taxon>
        <taxon>Sphingobacteriia</taxon>
        <taxon>Sphingobacteriales</taxon>
        <taxon>Sphingobacteriaceae</taxon>
        <taxon>Mucilaginibacter</taxon>
    </lineage>
</organism>
<evidence type="ECO:0000256" key="3">
    <source>
        <dbReference type="ARBA" id="ARBA00022691"/>
    </source>
</evidence>
<keyword evidence="6" id="KW-1185">Reference proteome</keyword>
<dbReference type="GO" id="GO:0032259">
    <property type="term" value="P:methylation"/>
    <property type="evidence" value="ECO:0007669"/>
    <property type="project" value="UniProtKB-KW"/>
</dbReference>
<dbReference type="Pfam" id="PF00891">
    <property type="entry name" value="Methyltransf_2"/>
    <property type="match status" value="1"/>
</dbReference>
<keyword evidence="2 5" id="KW-0808">Transferase</keyword>
<evidence type="ECO:0000256" key="1">
    <source>
        <dbReference type="ARBA" id="ARBA00022603"/>
    </source>
</evidence>
<evidence type="ECO:0000256" key="2">
    <source>
        <dbReference type="ARBA" id="ARBA00022679"/>
    </source>
</evidence>
<dbReference type="PANTHER" id="PTHR43712">
    <property type="entry name" value="PUTATIVE (AFU_ORTHOLOGUE AFUA_4G14580)-RELATED"/>
    <property type="match status" value="1"/>
</dbReference>
<keyword evidence="3" id="KW-0949">S-adenosyl-L-methionine</keyword>
<evidence type="ECO:0000313" key="6">
    <source>
        <dbReference type="Proteomes" id="UP000245678"/>
    </source>
</evidence>
<dbReference type="GO" id="GO:0008171">
    <property type="term" value="F:O-methyltransferase activity"/>
    <property type="evidence" value="ECO:0007669"/>
    <property type="project" value="InterPro"/>
</dbReference>
<dbReference type="RefSeq" id="WP_109605259.1">
    <property type="nucleotide sequence ID" value="NZ_QGHA01000001.1"/>
</dbReference>
<dbReference type="CDD" id="cd02440">
    <property type="entry name" value="AdoMet_MTases"/>
    <property type="match status" value="1"/>
</dbReference>
<gene>
    <name evidence="5" type="ORF">LX99_00002</name>
</gene>
<dbReference type="SUPFAM" id="SSF53335">
    <property type="entry name" value="S-adenosyl-L-methionine-dependent methyltransferases"/>
    <property type="match status" value="1"/>
</dbReference>
<accession>A0A316HMW9</accession>
<dbReference type="PANTHER" id="PTHR43712:SF2">
    <property type="entry name" value="O-METHYLTRANSFERASE CICE"/>
    <property type="match status" value="1"/>
</dbReference>
<dbReference type="EMBL" id="QGHA01000001">
    <property type="protein sequence ID" value="PWK79545.1"/>
    <property type="molecule type" value="Genomic_DNA"/>
</dbReference>
<reference evidence="5 6" key="1">
    <citation type="submission" date="2018-05" db="EMBL/GenBank/DDBJ databases">
        <title>Genomic Encyclopedia of Archaeal and Bacterial Type Strains, Phase II (KMG-II): from individual species to whole genera.</title>
        <authorList>
            <person name="Goeker M."/>
        </authorList>
    </citation>
    <scope>NUCLEOTIDE SEQUENCE [LARGE SCALE GENOMIC DNA]</scope>
    <source>
        <strain evidence="5 6">DSM 19975</strain>
    </source>
</reference>
<dbReference type="InterPro" id="IPR016461">
    <property type="entry name" value="COMT-like"/>
</dbReference>
<dbReference type="Gene3D" id="3.40.50.150">
    <property type="entry name" value="Vaccinia Virus protein VP39"/>
    <property type="match status" value="1"/>
</dbReference>
<dbReference type="AlphaFoldDB" id="A0A316HMW9"/>
<name>A0A316HMW9_9SPHI</name>
<proteinExistence type="predicted"/>
<feature type="domain" description="O-methyltransferase C-terminal" evidence="4">
    <location>
        <begin position="139"/>
        <end position="316"/>
    </location>
</feature>
<evidence type="ECO:0000259" key="4">
    <source>
        <dbReference type="Pfam" id="PF00891"/>
    </source>
</evidence>
<evidence type="ECO:0000313" key="5">
    <source>
        <dbReference type="EMBL" id="PWK79545.1"/>
    </source>
</evidence>
<protein>
    <submittedName>
        <fullName evidence="5">O-methyltransferase</fullName>
    </submittedName>
</protein>
<dbReference type="Gene3D" id="1.10.10.10">
    <property type="entry name" value="Winged helix-like DNA-binding domain superfamily/Winged helix DNA-binding domain"/>
    <property type="match status" value="1"/>
</dbReference>
<sequence>MTEDSSLPLDNINMILWSKTYGYVLEIALEKDLFFAVERQTAVSLERLAEILEMPLMSARVIAQYLCGLKLLNFNDSEFSNSELSKNYLLNEAFSREIEAFSARTFTNFKDQLYHPVPQPWYEIKNRDNNIANVHGISNDFFMAGTQHNWRVQKGKELAGQFDFSGYSYLLDIGGASGGWAMGIRSVYPHLRCDIFDLPDVTAITKLVIEKNGDNNTGVIPGDMFNDPQYPVDADVILLANVLHDWTRSDMITILKNIYVAYPQITLLVSELFIEDNWQGPLLHMIQSILILGPDQKSGWQPSYSEMEDILKEVGFGKVRRELNLVIAKKG</sequence>